<dbReference type="SUPFAM" id="SSF48452">
    <property type="entry name" value="TPR-like"/>
    <property type="match status" value="1"/>
</dbReference>
<accession>A0ABV9WGP1</accession>
<dbReference type="Gene3D" id="1.25.40.10">
    <property type="entry name" value="Tetratricopeptide repeat domain"/>
    <property type="match status" value="2"/>
</dbReference>
<reference evidence="3" key="1">
    <citation type="journal article" date="2019" name="Int. J. Syst. Evol. Microbiol.">
        <title>The Global Catalogue of Microorganisms (GCM) 10K type strain sequencing project: providing services to taxonomists for standard genome sequencing and annotation.</title>
        <authorList>
            <consortium name="The Broad Institute Genomics Platform"/>
            <consortium name="The Broad Institute Genome Sequencing Center for Infectious Disease"/>
            <person name="Wu L."/>
            <person name="Ma J."/>
        </authorList>
    </citation>
    <scope>NUCLEOTIDE SEQUENCE [LARGE SCALE GENOMIC DNA]</scope>
    <source>
        <strain evidence="3">CGMCC 4.7152</strain>
    </source>
</reference>
<dbReference type="Pfam" id="PF12770">
    <property type="entry name" value="CHAT"/>
    <property type="match status" value="1"/>
</dbReference>
<protein>
    <submittedName>
        <fullName evidence="2">CHAT domain-containing protein</fullName>
    </submittedName>
</protein>
<comment type="caution">
    <text evidence="2">The sequence shown here is derived from an EMBL/GenBank/DDBJ whole genome shotgun (WGS) entry which is preliminary data.</text>
</comment>
<gene>
    <name evidence="2" type="ORF">ACFPIJ_54155</name>
</gene>
<name>A0ABV9WGP1_9ACTN</name>
<organism evidence="2 3">
    <name type="scientific">Dactylosporangium cerinum</name>
    <dbReference type="NCBI Taxonomy" id="1434730"/>
    <lineage>
        <taxon>Bacteria</taxon>
        <taxon>Bacillati</taxon>
        <taxon>Actinomycetota</taxon>
        <taxon>Actinomycetes</taxon>
        <taxon>Micromonosporales</taxon>
        <taxon>Micromonosporaceae</taxon>
        <taxon>Dactylosporangium</taxon>
    </lineage>
</organism>
<dbReference type="InterPro" id="IPR011990">
    <property type="entry name" value="TPR-like_helical_dom_sf"/>
</dbReference>
<keyword evidence="3" id="KW-1185">Reference proteome</keyword>
<dbReference type="Proteomes" id="UP001595912">
    <property type="component" value="Unassembled WGS sequence"/>
</dbReference>
<dbReference type="EMBL" id="JBHSIU010000108">
    <property type="protein sequence ID" value="MFC5006743.1"/>
    <property type="molecule type" value="Genomic_DNA"/>
</dbReference>
<evidence type="ECO:0000259" key="1">
    <source>
        <dbReference type="Pfam" id="PF12770"/>
    </source>
</evidence>
<sequence length="839" mass="91101">MSPDGPATGPDSEEDVEALIRRLTEKLRVRPSHNRTRARLAIAYDRRTKGDREENIQRILVHSDSLNRKKIGKGLWAATRVLRGKAFRDRSATAGFGEIDLQVALSFFGEALDLYAKGSPLWADVQAEMAITLLRHPDLWPNARRHLDKALAVYRTNDSGPALAVAYELLGDWYVLVARETGAARARQAALGEYSRSLARTDRSRDTARWARLQLAIGRLAHAGGPAADDIVAEHFAAAAQALTGATHRTARLGALRELANLHLRRGRWADALPHCAEALSLALELAREPATVSGRRAAAVGVSDVAHCLAYCQYRQGDPDQAVLTLEAGRGRLLLDRLADDAEAGFSDAPEHAQRTQLRREIRDLEAREYGGMIFLENSERLALLRREYAELTAPAARSAVSIAELAPQEPGTALVVPLISPVGGALFIVTDTDRCIAPENVLDFPTVTTRDINRWLEGDAEGADDVDDGRTAEALGTDAVTTVGWLTAYRRRHKDAAGEERWRTTMGAVCGDLGRTLLGALANRLRELRSSRVVLVPAAGLQFLPLHAAVITDGPGARHLLDEVVVEYAPSAAIRSLLHTRRGGRRTAGQALVAGVSRYPSLPPLPAVPHEVELIGTMLDSAPLLDSEATRERVLDGMADAAVVHLACHGAGWALAGPGFRMAWDPPAILHLGDKGLSFQDILGQDLQKARLVCLSACDTGLVEHDLPWDEHEGLVTVFLQTGAAAVVSTLWAADDRSTALLMQRFYTELTAAERDGAGTADRPTTGVGDPARALRRAQLWLRDSTRAELAAVYERLVTDGHDRFIEPYTELMLAGAPDDRPYAHPAFWAPFTFTGA</sequence>
<dbReference type="InterPro" id="IPR024983">
    <property type="entry name" value="CHAT_dom"/>
</dbReference>
<evidence type="ECO:0000313" key="2">
    <source>
        <dbReference type="EMBL" id="MFC5006743.1"/>
    </source>
</evidence>
<dbReference type="RefSeq" id="WP_380127412.1">
    <property type="nucleotide sequence ID" value="NZ_JBHSIU010000108.1"/>
</dbReference>
<feature type="domain" description="CHAT" evidence="1">
    <location>
        <begin position="512"/>
        <end position="838"/>
    </location>
</feature>
<evidence type="ECO:0000313" key="3">
    <source>
        <dbReference type="Proteomes" id="UP001595912"/>
    </source>
</evidence>
<proteinExistence type="predicted"/>